<comment type="caution">
    <text evidence="17">The sequence shown here is derived from an EMBL/GenBank/DDBJ whole genome shotgun (WGS) entry which is preliminary data.</text>
</comment>
<comment type="catalytic activity">
    <reaction evidence="12">
        <text>ssDNA + n NTP = ssDNA/pppN(pN)n-1 hybrid + (n-1) diphosphate.</text>
        <dbReference type="EC" id="2.7.7.101"/>
    </reaction>
</comment>
<dbReference type="InterPro" id="IPR006295">
    <property type="entry name" value="DNA_primase_DnaG"/>
</dbReference>
<dbReference type="Gene3D" id="3.90.980.10">
    <property type="entry name" value="DNA primase, catalytic core, N-terminal domain"/>
    <property type="match status" value="1"/>
</dbReference>
<name>A0A1F7Y1A0_9BACT</name>
<dbReference type="Pfam" id="PF01807">
    <property type="entry name" value="Zn_ribbon_DnaG"/>
    <property type="match status" value="1"/>
</dbReference>
<accession>A0A1F7Y1A0</accession>
<dbReference type="Pfam" id="PF10410">
    <property type="entry name" value="DnaB_bind"/>
    <property type="match status" value="1"/>
</dbReference>
<feature type="domain" description="Toprim" evidence="16">
    <location>
        <begin position="254"/>
        <end position="335"/>
    </location>
</feature>
<evidence type="ECO:0000256" key="13">
    <source>
        <dbReference type="PIRNR" id="PIRNR002811"/>
    </source>
</evidence>
<dbReference type="PANTHER" id="PTHR30313:SF2">
    <property type="entry name" value="DNA PRIMASE"/>
    <property type="match status" value="1"/>
</dbReference>
<comment type="subunit">
    <text evidence="12">Monomer. Interacts with DnaB.</text>
</comment>
<evidence type="ECO:0000256" key="11">
    <source>
        <dbReference type="ARBA" id="ARBA00023163"/>
    </source>
</evidence>
<keyword evidence="1 12" id="KW-0240">DNA-directed RNA polymerase</keyword>
<dbReference type="InterPro" id="IPR037068">
    <property type="entry name" value="DNA_primase_core_N_sf"/>
</dbReference>
<dbReference type="Pfam" id="PF08275">
    <property type="entry name" value="DNAG_N"/>
    <property type="match status" value="1"/>
</dbReference>
<dbReference type="PIRSF" id="PIRSF002811">
    <property type="entry name" value="DnaG"/>
    <property type="match status" value="1"/>
</dbReference>
<keyword evidence="6 12" id="KW-0479">Metal-binding</keyword>
<dbReference type="CDD" id="cd03364">
    <property type="entry name" value="TOPRIM_DnaG_primases"/>
    <property type="match status" value="1"/>
</dbReference>
<gene>
    <name evidence="12" type="primary">dnaG</name>
    <name evidence="17" type="ORF">A2771_02840</name>
</gene>
<comment type="domain">
    <text evidence="12">Contains an N-terminal zinc-binding domain, a central core domain that contains the primase activity, and a C-terminal DnaB-binding domain.</text>
</comment>
<evidence type="ECO:0000313" key="17">
    <source>
        <dbReference type="EMBL" id="OGM21036.1"/>
    </source>
</evidence>
<evidence type="ECO:0000313" key="18">
    <source>
        <dbReference type="Proteomes" id="UP000176741"/>
    </source>
</evidence>
<dbReference type="PROSITE" id="PS50880">
    <property type="entry name" value="TOPRIM"/>
    <property type="match status" value="1"/>
</dbReference>
<dbReference type="GO" id="GO:0000428">
    <property type="term" value="C:DNA-directed RNA polymerase complex"/>
    <property type="evidence" value="ECO:0007669"/>
    <property type="project" value="UniProtKB-KW"/>
</dbReference>
<dbReference type="FunFam" id="3.90.580.10:FF:000001">
    <property type="entry name" value="DNA primase"/>
    <property type="match status" value="1"/>
</dbReference>
<evidence type="ECO:0000256" key="12">
    <source>
        <dbReference type="HAMAP-Rule" id="MF_00974"/>
    </source>
</evidence>
<keyword evidence="2 12" id="KW-0639">Primosome</keyword>
<dbReference type="SUPFAM" id="SSF56731">
    <property type="entry name" value="DNA primase core"/>
    <property type="match status" value="1"/>
</dbReference>
<dbReference type="GO" id="GO:0005737">
    <property type="term" value="C:cytoplasm"/>
    <property type="evidence" value="ECO:0007669"/>
    <property type="project" value="TreeGrafter"/>
</dbReference>
<dbReference type="Gene3D" id="3.90.580.10">
    <property type="entry name" value="Zinc finger, CHC2-type domain"/>
    <property type="match status" value="1"/>
</dbReference>
<feature type="zinc finger region" description="CHC2-type" evidence="12 14">
    <location>
        <begin position="35"/>
        <end position="59"/>
    </location>
</feature>
<dbReference type="Pfam" id="PF13155">
    <property type="entry name" value="Toprim_2"/>
    <property type="match status" value="1"/>
</dbReference>
<dbReference type="Proteomes" id="UP000176741">
    <property type="component" value="Unassembled WGS sequence"/>
</dbReference>
<dbReference type="InterPro" id="IPR019475">
    <property type="entry name" value="DNA_primase_DnaB-bd"/>
</dbReference>
<dbReference type="GO" id="GO:1990077">
    <property type="term" value="C:primosome complex"/>
    <property type="evidence" value="ECO:0007669"/>
    <property type="project" value="UniProtKB-KW"/>
</dbReference>
<organism evidence="17 18">
    <name type="scientific">Candidatus Woesebacteria bacterium RIFCSPHIGHO2_01_FULL_38_26b</name>
    <dbReference type="NCBI Taxonomy" id="1802491"/>
    <lineage>
        <taxon>Bacteria</taxon>
        <taxon>Candidatus Woeseibacteriota</taxon>
    </lineage>
</organism>
<comment type="cofactor">
    <cofactor evidence="12 13 14">
        <name>Zn(2+)</name>
        <dbReference type="ChEBI" id="CHEBI:29105"/>
    </cofactor>
    <text evidence="12 13 14">Binds 1 zinc ion per monomer.</text>
</comment>
<dbReference type="PANTHER" id="PTHR30313">
    <property type="entry name" value="DNA PRIMASE"/>
    <property type="match status" value="1"/>
</dbReference>
<dbReference type="InterPro" id="IPR036977">
    <property type="entry name" value="DNA_primase_Znf_CHC2"/>
</dbReference>
<keyword evidence="15" id="KW-0175">Coiled coil</keyword>
<dbReference type="InterPro" id="IPR030846">
    <property type="entry name" value="DnaG_bac"/>
</dbReference>
<evidence type="ECO:0000256" key="14">
    <source>
        <dbReference type="PIRSR" id="PIRSR002811-1"/>
    </source>
</evidence>
<feature type="coiled-coil region" evidence="15">
    <location>
        <begin position="554"/>
        <end position="600"/>
    </location>
</feature>
<evidence type="ECO:0000259" key="16">
    <source>
        <dbReference type="PROSITE" id="PS50880"/>
    </source>
</evidence>
<keyword evidence="4 12" id="KW-0548">Nucleotidyltransferase</keyword>
<evidence type="ECO:0000256" key="1">
    <source>
        <dbReference type="ARBA" id="ARBA00022478"/>
    </source>
</evidence>
<evidence type="ECO:0000256" key="2">
    <source>
        <dbReference type="ARBA" id="ARBA00022515"/>
    </source>
</evidence>
<evidence type="ECO:0000256" key="7">
    <source>
        <dbReference type="ARBA" id="ARBA00022771"/>
    </source>
</evidence>
<sequence length="607" mass="68660">MTDQVEEIKAKTDIVSVIGEYITLKKAGKNYKALCPFHSEKTPSFVVSPEIQYFKCFGCNESGDVIAFLQKYEGMDFYEALKYLADRAGIILQKSSFGEKSFKEKLYQINKFAQQFYHYILLSHSSGQKALSYLKNRGIGLNTIKIFQLGYSPDIAFAIKKFIVERKKVQLADLEKVGLIYFKDGRPFDRFHGRIIFPLMDHRDNTVGFAGRILPDKEKLDLAKYINNPETEIYHKSKILYGLNLTKKDIKKAGSVMVVEGELDMISSWQIGIKNVVAIKGSALTQEQVKLLSRYTNEMVLALDADIAGDAAAQRGIQIAEKEGFDVKVAKIGYKDPDEAARENPEEFKKAVNSALSVWDYIINYIFDKNKGTTGQNKAKISRQVVPILASIGDKIVQAHYANLVAKRLGVSVEAVSSEIVSKGSKEAVKTGDLILANQADKKDRRTILEERLLSVAFRVNPKLILKKEVSKLFTTPFSKRIVSELKNFFALDKEFDPSLFAAKLPRELLEGFTSLILKEIDGLDDKLENNKYALNNNALYKKEMGILVKELELSDIKVKLENLGIKIKELEKNKDTDNLIKTEKEFREMSKKLSELEETDFKGIIL</sequence>
<evidence type="ECO:0000256" key="8">
    <source>
        <dbReference type="ARBA" id="ARBA00022833"/>
    </source>
</evidence>
<dbReference type="InterPro" id="IPR006171">
    <property type="entry name" value="TOPRIM_dom"/>
</dbReference>
<dbReference type="SMART" id="SM00400">
    <property type="entry name" value="ZnF_CHCC"/>
    <property type="match status" value="1"/>
</dbReference>
<evidence type="ECO:0000256" key="9">
    <source>
        <dbReference type="ARBA" id="ARBA00022842"/>
    </source>
</evidence>
<dbReference type="InterPro" id="IPR034151">
    <property type="entry name" value="TOPRIM_DnaG_bac"/>
</dbReference>
<dbReference type="EC" id="2.7.7.101" evidence="12"/>
<keyword evidence="7 12" id="KW-0863">Zinc-finger</keyword>
<dbReference type="Gene3D" id="3.40.1360.10">
    <property type="match status" value="1"/>
</dbReference>
<dbReference type="NCBIfam" id="TIGR01391">
    <property type="entry name" value="dnaG"/>
    <property type="match status" value="1"/>
</dbReference>
<evidence type="ECO:0000256" key="15">
    <source>
        <dbReference type="SAM" id="Coils"/>
    </source>
</evidence>
<dbReference type="EMBL" id="MGGD01000019">
    <property type="protein sequence ID" value="OGM21036.1"/>
    <property type="molecule type" value="Genomic_DNA"/>
</dbReference>
<keyword evidence="3 12" id="KW-0808">Transferase</keyword>
<keyword evidence="11 12" id="KW-0804">Transcription</keyword>
<dbReference type="SUPFAM" id="SSF57783">
    <property type="entry name" value="Zinc beta-ribbon"/>
    <property type="match status" value="1"/>
</dbReference>
<evidence type="ECO:0000256" key="5">
    <source>
        <dbReference type="ARBA" id="ARBA00022705"/>
    </source>
</evidence>
<keyword evidence="8 12" id="KW-0862">Zinc</keyword>
<protein>
    <recommendedName>
        <fullName evidence="12 13">DNA primase</fullName>
        <ecNumber evidence="12">2.7.7.101</ecNumber>
    </recommendedName>
</protein>
<proteinExistence type="inferred from homology"/>
<comment type="similarity">
    <text evidence="12 13">Belongs to the DnaG primase family.</text>
</comment>
<comment type="function">
    <text evidence="12 13">RNA polymerase that catalyzes the synthesis of short RNA molecules used as primers for DNA polymerase during DNA replication.</text>
</comment>
<dbReference type="GO" id="GO:0008270">
    <property type="term" value="F:zinc ion binding"/>
    <property type="evidence" value="ECO:0007669"/>
    <property type="project" value="UniProtKB-UniRule"/>
</dbReference>
<dbReference type="InterPro" id="IPR050219">
    <property type="entry name" value="DnaG_primase"/>
</dbReference>
<keyword evidence="5 12" id="KW-0235">DNA replication</keyword>
<evidence type="ECO:0000256" key="10">
    <source>
        <dbReference type="ARBA" id="ARBA00023125"/>
    </source>
</evidence>
<keyword evidence="10 12" id="KW-0238">DNA-binding</keyword>
<dbReference type="GO" id="GO:0003899">
    <property type="term" value="F:DNA-directed RNA polymerase activity"/>
    <property type="evidence" value="ECO:0007669"/>
    <property type="project" value="UniProtKB-UniRule"/>
</dbReference>
<dbReference type="InterPro" id="IPR002694">
    <property type="entry name" value="Znf_CHC2"/>
</dbReference>
<evidence type="ECO:0000256" key="6">
    <source>
        <dbReference type="ARBA" id="ARBA00022723"/>
    </source>
</evidence>
<dbReference type="InterPro" id="IPR013264">
    <property type="entry name" value="DNAG_N"/>
</dbReference>
<dbReference type="SMART" id="SM00493">
    <property type="entry name" value="TOPRIM"/>
    <property type="match status" value="1"/>
</dbReference>
<dbReference type="GO" id="GO:0006269">
    <property type="term" value="P:DNA replication, synthesis of primer"/>
    <property type="evidence" value="ECO:0007669"/>
    <property type="project" value="UniProtKB-UniRule"/>
</dbReference>
<evidence type="ECO:0000256" key="3">
    <source>
        <dbReference type="ARBA" id="ARBA00022679"/>
    </source>
</evidence>
<dbReference type="GO" id="GO:0003677">
    <property type="term" value="F:DNA binding"/>
    <property type="evidence" value="ECO:0007669"/>
    <property type="project" value="UniProtKB-KW"/>
</dbReference>
<dbReference type="AlphaFoldDB" id="A0A1F7Y1A0"/>
<evidence type="ECO:0000256" key="4">
    <source>
        <dbReference type="ARBA" id="ARBA00022695"/>
    </source>
</evidence>
<keyword evidence="9" id="KW-0460">Magnesium</keyword>
<reference evidence="17 18" key="1">
    <citation type="journal article" date="2016" name="Nat. Commun.">
        <title>Thousands of microbial genomes shed light on interconnected biogeochemical processes in an aquifer system.</title>
        <authorList>
            <person name="Anantharaman K."/>
            <person name="Brown C.T."/>
            <person name="Hug L.A."/>
            <person name="Sharon I."/>
            <person name="Castelle C.J."/>
            <person name="Probst A.J."/>
            <person name="Thomas B.C."/>
            <person name="Singh A."/>
            <person name="Wilkins M.J."/>
            <person name="Karaoz U."/>
            <person name="Brodie E.L."/>
            <person name="Williams K.H."/>
            <person name="Hubbard S.S."/>
            <person name="Banfield J.F."/>
        </authorList>
    </citation>
    <scope>NUCLEOTIDE SEQUENCE [LARGE SCALE GENOMIC DNA]</scope>
</reference>
<dbReference type="HAMAP" id="MF_00974">
    <property type="entry name" value="DNA_primase_DnaG"/>
    <property type="match status" value="1"/>
</dbReference>